<dbReference type="PROSITE" id="PS50975">
    <property type="entry name" value="ATP_GRASP"/>
    <property type="match status" value="1"/>
</dbReference>
<dbReference type="GO" id="GO:0046872">
    <property type="term" value="F:metal ion binding"/>
    <property type="evidence" value="ECO:0007669"/>
    <property type="project" value="InterPro"/>
</dbReference>
<protein>
    <recommendedName>
        <fullName evidence="2">ATP-grasp domain-containing protein</fullName>
    </recommendedName>
</protein>
<evidence type="ECO:0000259" key="2">
    <source>
        <dbReference type="PROSITE" id="PS50975"/>
    </source>
</evidence>
<reference evidence="3 4" key="1">
    <citation type="journal article" date="2016" name="Nat. Commun.">
        <title>Thousands of microbial genomes shed light on interconnected biogeochemical processes in an aquifer system.</title>
        <authorList>
            <person name="Anantharaman K."/>
            <person name="Brown C.T."/>
            <person name="Hug L.A."/>
            <person name="Sharon I."/>
            <person name="Castelle C.J."/>
            <person name="Probst A.J."/>
            <person name="Thomas B.C."/>
            <person name="Singh A."/>
            <person name="Wilkins M.J."/>
            <person name="Karaoz U."/>
            <person name="Brodie E.L."/>
            <person name="Williams K.H."/>
            <person name="Hubbard S.S."/>
            <person name="Banfield J.F."/>
        </authorList>
    </citation>
    <scope>NUCLEOTIDE SEQUENCE [LARGE SCALE GENOMIC DNA]</scope>
</reference>
<feature type="domain" description="ATP-grasp" evidence="2">
    <location>
        <begin position="143"/>
        <end position="399"/>
    </location>
</feature>
<keyword evidence="1" id="KW-0547">Nucleotide-binding</keyword>
<keyword evidence="1" id="KW-0067">ATP-binding</keyword>
<dbReference type="Gene3D" id="3.30.470.20">
    <property type="entry name" value="ATP-grasp fold, B domain"/>
    <property type="match status" value="2"/>
</dbReference>
<dbReference type="AlphaFoldDB" id="A0A1F7U801"/>
<evidence type="ECO:0000256" key="1">
    <source>
        <dbReference type="PROSITE-ProRule" id="PRU00409"/>
    </source>
</evidence>
<accession>A0A1F7U801</accession>
<evidence type="ECO:0000313" key="3">
    <source>
        <dbReference type="EMBL" id="OGL74385.1"/>
    </source>
</evidence>
<name>A0A1F7U801_9BACT</name>
<proteinExistence type="predicted"/>
<sequence>MCPHCDPCPSPAGHGSDRIERFVGRLVAPLGGLAELAQRRFPRLVVAVNEIFLGGLVRLSLALGILRETEIRDDDAGISNRARVVAQEGRRIGVPIRALKRGERGTNIFSMEIGGSKRLFEGLPHLTFEHVPAVDIDDKGLFKRRLREAGLPCPRGGVFRDGPTALRYVREELGFPAVVKPKSGSLSRHTVCDIRTEDGLLEAVRIAQIIGDEFVVEEHIDGDVYRVAVVDGEVVAACRRERPNVVGNGRLTVGQLVDLKNLDPLRGPAQQRNYTLHKIIISPRSAAVLADQGVGPDSVPVAGEKIYLHDKVILAAGADIHDVTDDIHPENLAMFKRVSELCPSPLVGLDFIMEDISRPHHAQKCVVLEANSAPYIDMHHYPVTGKARNVAGRILEYCVTSRRGDRLRSG</sequence>
<dbReference type="InterPro" id="IPR011761">
    <property type="entry name" value="ATP-grasp"/>
</dbReference>
<dbReference type="SUPFAM" id="SSF56059">
    <property type="entry name" value="Glutathione synthetase ATP-binding domain-like"/>
    <property type="match status" value="1"/>
</dbReference>
<comment type="caution">
    <text evidence="3">The sequence shown here is derived from an EMBL/GenBank/DDBJ whole genome shotgun (WGS) entry which is preliminary data.</text>
</comment>
<evidence type="ECO:0000313" key="4">
    <source>
        <dbReference type="Proteomes" id="UP000177088"/>
    </source>
</evidence>
<gene>
    <name evidence="3" type="ORF">A3C96_03775</name>
</gene>
<dbReference type="Proteomes" id="UP000177088">
    <property type="component" value="Unassembled WGS sequence"/>
</dbReference>
<organism evidence="3 4">
    <name type="scientific">Candidatus Uhrbacteria bacterium RIFCSPHIGHO2_02_FULL_60_10</name>
    <dbReference type="NCBI Taxonomy" id="1802392"/>
    <lineage>
        <taxon>Bacteria</taxon>
        <taxon>Candidatus Uhriibacteriota</taxon>
    </lineage>
</organism>
<dbReference type="GO" id="GO:0005524">
    <property type="term" value="F:ATP binding"/>
    <property type="evidence" value="ECO:0007669"/>
    <property type="project" value="UniProtKB-UniRule"/>
</dbReference>
<dbReference type="EMBL" id="MGEA01000027">
    <property type="protein sequence ID" value="OGL74385.1"/>
    <property type="molecule type" value="Genomic_DNA"/>
</dbReference>